<reference evidence="3 4" key="1">
    <citation type="journal article" date="2021" name="Sci. Rep.">
        <title>The genome of the diatom Chaetoceros tenuissimus carries an ancient integrated fragment of an extant virus.</title>
        <authorList>
            <person name="Hongo Y."/>
            <person name="Kimura K."/>
            <person name="Takaki Y."/>
            <person name="Yoshida Y."/>
            <person name="Baba S."/>
            <person name="Kobayashi G."/>
            <person name="Nagasaki K."/>
            <person name="Hano T."/>
            <person name="Tomaru Y."/>
        </authorList>
    </citation>
    <scope>NUCLEOTIDE SEQUENCE [LARGE SCALE GENOMIC DNA]</scope>
    <source>
        <strain evidence="3 4">NIES-3715</strain>
    </source>
</reference>
<protein>
    <submittedName>
        <fullName evidence="3">Uncharacterized protein</fullName>
    </submittedName>
</protein>
<evidence type="ECO:0000256" key="1">
    <source>
        <dbReference type="SAM" id="MobiDB-lite"/>
    </source>
</evidence>
<dbReference type="InterPro" id="IPR057491">
    <property type="entry name" value="DiatomPyrShell"/>
</dbReference>
<comment type="caution">
    <text evidence="3">The sequence shown here is derived from an EMBL/GenBank/DDBJ whole genome shotgun (WGS) entry which is preliminary data.</text>
</comment>
<keyword evidence="2" id="KW-0732">Signal</keyword>
<gene>
    <name evidence="3" type="ORF">CTEN210_17087</name>
</gene>
<feature type="region of interest" description="Disordered" evidence="1">
    <location>
        <begin position="68"/>
        <end position="91"/>
    </location>
</feature>
<dbReference type="Pfam" id="PF25192">
    <property type="entry name" value="DiatomPyrShell"/>
    <property type="match status" value="2"/>
</dbReference>
<feature type="chain" id="PRO_5042208948" evidence="2">
    <location>
        <begin position="18"/>
        <end position="558"/>
    </location>
</feature>
<evidence type="ECO:0000313" key="3">
    <source>
        <dbReference type="EMBL" id="GFH60611.1"/>
    </source>
</evidence>
<accession>A0AAD3D9Y7</accession>
<dbReference type="AlphaFoldDB" id="A0AAD3D9Y7"/>
<proteinExistence type="predicted"/>
<dbReference type="EMBL" id="BLLK01000069">
    <property type="protein sequence ID" value="GFH60611.1"/>
    <property type="molecule type" value="Genomic_DNA"/>
</dbReference>
<evidence type="ECO:0000313" key="4">
    <source>
        <dbReference type="Proteomes" id="UP001054902"/>
    </source>
</evidence>
<dbReference type="Proteomes" id="UP001054902">
    <property type="component" value="Unassembled WGS sequence"/>
</dbReference>
<feature type="region of interest" description="Disordered" evidence="1">
    <location>
        <begin position="215"/>
        <end position="241"/>
    </location>
</feature>
<name>A0AAD3D9Y7_9STRA</name>
<evidence type="ECO:0000256" key="2">
    <source>
        <dbReference type="SAM" id="SignalP"/>
    </source>
</evidence>
<organism evidence="3 4">
    <name type="scientific">Chaetoceros tenuissimus</name>
    <dbReference type="NCBI Taxonomy" id="426638"/>
    <lineage>
        <taxon>Eukaryota</taxon>
        <taxon>Sar</taxon>
        <taxon>Stramenopiles</taxon>
        <taxon>Ochrophyta</taxon>
        <taxon>Bacillariophyta</taxon>
        <taxon>Coscinodiscophyceae</taxon>
        <taxon>Chaetocerotophycidae</taxon>
        <taxon>Chaetocerotales</taxon>
        <taxon>Chaetocerotaceae</taxon>
        <taxon>Chaetoceros</taxon>
    </lineage>
</organism>
<keyword evidence="4" id="KW-1185">Reference proteome</keyword>
<feature type="signal peptide" evidence="2">
    <location>
        <begin position="1"/>
        <end position="17"/>
    </location>
</feature>
<sequence length="558" mass="63803">MKFNLLVLSLLAASADGFAVSPSNSAAAFKNTDTSLNAARSSSLYDRPASFYDKIRERAYANDLFGIRSQGRTSSDNDTPRVSYPSRETGGKLAKYNPKREQRYSYDYEDRPRLGQRMNEYMRGDDMYNELPRLGGSRAKYERRGNERYEDRSYEYEDRSAYGGRMERYNGRRVNGQLPPRQNMYSFRDSFQSNSRSKYGGRMITRDEETRRANIRQQQTPRRYESGYGYSNRMMNGPSGYGRRMTNKDIWEEKANNRYTRRAAYKRNAYGRPYEGTMMNNRYENRERYGGYGYQSDRMDSDRNIPLNSRMLERNGLIQRAGMERVGGYSYPGVGYNYFDGPRRDNRRDINRAFGPRGRQVDGGGTRQTFHTPEGFREDMLVSLDSEGRPIDADVELWSGPNHVPQKVKTYCMDGRRNRFEGIFSGGGTVSVRNNGPVECPTYAQVEPVGKLAGAMSTRLGSATLQGSGALKTWSIQEDVGEAYVELESEGLPMKCSIEVWKGPGQVQQVADIDSEDGYNRPFKMKIDTRDLSYFGSTTIAVRNNGPLEFPVQVKVSY</sequence>